<evidence type="ECO:0000313" key="3">
    <source>
        <dbReference type="Proteomes" id="UP000038802"/>
    </source>
</evidence>
<proteinExistence type="predicted"/>
<sequence>MLVVGPHRDPAGCHRHYLVQERHVLPTATGIDCAPVDSALFGGPDHRQDGRHPDTADHEKHVTLGQTEMEGVAGTFELARVTYVEGLVHLDRTAAAVRDSANGDPVVRTPSGHTAQRVLSAPPRGQLHVDVPTGRPGREQSATGVSQRQRHHVGSDQLALGNHRGIRAPHRLHPRRFPPRGRAQSSQ</sequence>
<dbReference type="EMBL" id="CSAE01001092">
    <property type="protein sequence ID" value="COX29193.1"/>
    <property type="molecule type" value="Genomic_DNA"/>
</dbReference>
<feature type="region of interest" description="Disordered" evidence="1">
    <location>
        <begin position="123"/>
        <end position="187"/>
    </location>
</feature>
<evidence type="ECO:0000256" key="1">
    <source>
        <dbReference type="SAM" id="MobiDB-lite"/>
    </source>
</evidence>
<dbReference type="AlphaFoldDB" id="A0A0T9YM04"/>
<organism evidence="2 3">
    <name type="scientific">Mycobacterium tuberculosis</name>
    <dbReference type="NCBI Taxonomy" id="1773"/>
    <lineage>
        <taxon>Bacteria</taxon>
        <taxon>Bacillati</taxon>
        <taxon>Actinomycetota</taxon>
        <taxon>Actinomycetes</taxon>
        <taxon>Mycobacteriales</taxon>
        <taxon>Mycobacteriaceae</taxon>
        <taxon>Mycobacterium</taxon>
        <taxon>Mycobacterium tuberculosis complex</taxon>
    </lineage>
</organism>
<dbReference type="Proteomes" id="UP000038802">
    <property type="component" value="Unassembled WGS sequence"/>
</dbReference>
<name>A0A0T9YM04_MYCTX</name>
<accession>A0A0T9YM04</accession>
<reference evidence="3" key="1">
    <citation type="submission" date="2015-03" db="EMBL/GenBank/DDBJ databases">
        <authorList>
            <consortium name="Pathogen Informatics"/>
        </authorList>
    </citation>
    <scope>NUCLEOTIDE SEQUENCE [LARGE SCALE GENOMIC DNA]</scope>
    <source>
        <strain evidence="3">K00500041</strain>
    </source>
</reference>
<evidence type="ECO:0000313" key="2">
    <source>
        <dbReference type="EMBL" id="COX29193.1"/>
    </source>
</evidence>
<feature type="compositionally biased region" description="Basic residues" evidence="1">
    <location>
        <begin position="164"/>
        <end position="179"/>
    </location>
</feature>
<gene>
    <name evidence="2" type="ORF">ERS007703_05031</name>
</gene>
<protein>
    <submittedName>
        <fullName evidence="2">Uncharacterized protein</fullName>
    </submittedName>
</protein>